<reference evidence="2" key="1">
    <citation type="journal article" date="2021" name="PeerJ">
        <title>Extensive microbial diversity within the chicken gut microbiome revealed by metagenomics and culture.</title>
        <authorList>
            <person name="Gilroy R."/>
            <person name="Ravi A."/>
            <person name="Getino M."/>
            <person name="Pursley I."/>
            <person name="Horton D.L."/>
            <person name="Alikhan N.F."/>
            <person name="Baker D."/>
            <person name="Gharbi K."/>
            <person name="Hall N."/>
            <person name="Watson M."/>
            <person name="Adriaenssens E.M."/>
            <person name="Foster-Nyarko E."/>
            <person name="Jarju S."/>
            <person name="Secka A."/>
            <person name="Antonio M."/>
            <person name="Oren A."/>
            <person name="Chaudhuri R.R."/>
            <person name="La Ragione R."/>
            <person name="Hildebrand F."/>
            <person name="Pallen M.J."/>
        </authorList>
    </citation>
    <scope>NUCLEOTIDE SEQUENCE</scope>
    <source>
        <strain evidence="2">CHK195-6426</strain>
    </source>
</reference>
<feature type="transmembrane region" description="Helical" evidence="1">
    <location>
        <begin position="311"/>
        <end position="329"/>
    </location>
</feature>
<accession>A0A9D1UBF6</accession>
<proteinExistence type="predicted"/>
<comment type="caution">
    <text evidence="2">The sequence shown here is derived from an EMBL/GenBank/DDBJ whole genome shotgun (WGS) entry which is preliminary data.</text>
</comment>
<feature type="transmembrane region" description="Helical" evidence="1">
    <location>
        <begin position="288"/>
        <end position="304"/>
    </location>
</feature>
<gene>
    <name evidence="2" type="ORF">H9742_01870</name>
</gene>
<name>A0A9D1UBF6_9FIRM</name>
<evidence type="ECO:0000313" key="2">
    <source>
        <dbReference type="EMBL" id="HIW80265.1"/>
    </source>
</evidence>
<feature type="transmembrane region" description="Helical" evidence="1">
    <location>
        <begin position="60"/>
        <end position="80"/>
    </location>
</feature>
<reference evidence="2" key="2">
    <citation type="submission" date="2021-04" db="EMBL/GenBank/DDBJ databases">
        <authorList>
            <person name="Gilroy R."/>
        </authorList>
    </citation>
    <scope>NUCLEOTIDE SEQUENCE</scope>
    <source>
        <strain evidence="2">CHK195-6426</strain>
    </source>
</reference>
<feature type="transmembrane region" description="Helical" evidence="1">
    <location>
        <begin position="264"/>
        <end position="282"/>
    </location>
</feature>
<keyword evidence="1" id="KW-0812">Transmembrane</keyword>
<feature type="transmembrane region" description="Helical" evidence="1">
    <location>
        <begin position="457"/>
        <end position="475"/>
    </location>
</feature>
<feature type="transmembrane region" description="Helical" evidence="1">
    <location>
        <begin position="512"/>
        <end position="531"/>
    </location>
</feature>
<evidence type="ECO:0000313" key="3">
    <source>
        <dbReference type="Proteomes" id="UP000824265"/>
    </source>
</evidence>
<protein>
    <recommendedName>
        <fullName evidence="4">Glycosyltransferase RgtA/B/C/D-like domain-containing protein</fullName>
    </recommendedName>
</protein>
<dbReference type="AlphaFoldDB" id="A0A9D1UBF6"/>
<feature type="transmembrane region" description="Helical" evidence="1">
    <location>
        <begin position="487"/>
        <end position="506"/>
    </location>
</feature>
<keyword evidence="1" id="KW-1133">Transmembrane helix</keyword>
<sequence>MKRLKLFCEKLSLFSCRFVRLLALGLTGFLFLGAFFFTCYSENMETQQVLTKWDNPLSSLLGLAVLSAAVLGVLGAIHLLRRLFPALRAGRLLLFLVMAWCLFVGAALILFGRTVPAADSMSVYSAAEALAGGDTSVIHPTDSYLSYYPQQIGLVAFYELLIRFWKLLPFSLPAYHFIKCVNVLFSCVILLFQYKTVHLLWQNERTDCIYLTLAGGFLPFLMYPSFVYGEIPSFAAASIGFYCLGRLFWSLTSDTTAKNKAPGIQKPLLYLFSATVFLTLAVMLRKNSLIFIIAAVLAAFFQWLRERKHLLLVFALVCTICSLSILPLVQKTYEIRAHSTLKSGVPAISYLAMGMQESSRGNGWYNGFNFNTYQSTGMDTEETAALSRAAIGERLQYFRENPKAFAAFYAGKLLSQWADGTYACRQATLATFGGRSSFFDSLYAGDASSYVIDYCNAFQNLFYLGAFLFFVWDIRKSRRKENSPLGLFLYLWIIAVMGGFLFHIAWEANSRYIFLYAMLLLPYGARGLYLFGRYISGCVPRSAKGNA</sequence>
<dbReference type="EMBL" id="DXGH01000009">
    <property type="protein sequence ID" value="HIW80265.1"/>
    <property type="molecule type" value="Genomic_DNA"/>
</dbReference>
<evidence type="ECO:0008006" key="4">
    <source>
        <dbReference type="Google" id="ProtNLM"/>
    </source>
</evidence>
<feature type="transmembrane region" description="Helical" evidence="1">
    <location>
        <begin position="208"/>
        <end position="228"/>
    </location>
</feature>
<feature type="transmembrane region" description="Helical" evidence="1">
    <location>
        <begin position="234"/>
        <end position="252"/>
    </location>
</feature>
<dbReference type="Proteomes" id="UP000824265">
    <property type="component" value="Unassembled WGS sequence"/>
</dbReference>
<keyword evidence="1" id="KW-0472">Membrane</keyword>
<organism evidence="2 3">
    <name type="scientific">Candidatus Acetatifactor stercoripullorum</name>
    <dbReference type="NCBI Taxonomy" id="2838414"/>
    <lineage>
        <taxon>Bacteria</taxon>
        <taxon>Bacillati</taxon>
        <taxon>Bacillota</taxon>
        <taxon>Clostridia</taxon>
        <taxon>Lachnospirales</taxon>
        <taxon>Lachnospiraceae</taxon>
        <taxon>Acetatifactor</taxon>
    </lineage>
</organism>
<feature type="transmembrane region" description="Helical" evidence="1">
    <location>
        <begin position="174"/>
        <end position="196"/>
    </location>
</feature>
<evidence type="ECO:0000256" key="1">
    <source>
        <dbReference type="SAM" id="Phobius"/>
    </source>
</evidence>
<feature type="transmembrane region" description="Helical" evidence="1">
    <location>
        <begin position="21"/>
        <end position="40"/>
    </location>
</feature>
<feature type="transmembrane region" description="Helical" evidence="1">
    <location>
        <begin position="92"/>
        <end position="112"/>
    </location>
</feature>